<organism evidence="1 2">
    <name type="scientific">Candidatus Chloroploca asiatica</name>
    <dbReference type="NCBI Taxonomy" id="1506545"/>
    <lineage>
        <taxon>Bacteria</taxon>
        <taxon>Bacillati</taxon>
        <taxon>Chloroflexota</taxon>
        <taxon>Chloroflexia</taxon>
        <taxon>Chloroflexales</taxon>
        <taxon>Chloroflexineae</taxon>
        <taxon>Oscillochloridaceae</taxon>
        <taxon>Candidatus Chloroploca</taxon>
    </lineage>
</organism>
<dbReference type="AlphaFoldDB" id="A0A2H3L5N0"/>
<name>A0A2H3L5N0_9CHLR</name>
<protein>
    <submittedName>
        <fullName evidence="1">Uncharacterized protein</fullName>
    </submittedName>
</protein>
<dbReference type="Proteomes" id="UP000220922">
    <property type="component" value="Unassembled WGS sequence"/>
</dbReference>
<dbReference type="EMBL" id="LYXE01000050">
    <property type="protein sequence ID" value="PDW00249.1"/>
    <property type="molecule type" value="Genomic_DNA"/>
</dbReference>
<comment type="caution">
    <text evidence="1">The sequence shown here is derived from an EMBL/GenBank/DDBJ whole genome shotgun (WGS) entry which is preliminary data.</text>
</comment>
<evidence type="ECO:0000313" key="2">
    <source>
        <dbReference type="Proteomes" id="UP000220922"/>
    </source>
</evidence>
<accession>A0A2H3L5N0</accession>
<proteinExistence type="predicted"/>
<sequence length="76" mass="8685">MKTIETTITVLPNGSIQIPPRPDLLPGEHRVVLVIEEHPIPSREPVVPLKLKMLDWSAWPADSTFRREELYDDSGR</sequence>
<keyword evidence="2" id="KW-1185">Reference proteome</keyword>
<dbReference type="OrthoDB" id="166664at2"/>
<dbReference type="RefSeq" id="WP_097651205.1">
    <property type="nucleotide sequence ID" value="NZ_LYXE01000050.1"/>
</dbReference>
<evidence type="ECO:0000313" key="1">
    <source>
        <dbReference type="EMBL" id="PDW00249.1"/>
    </source>
</evidence>
<gene>
    <name evidence="1" type="ORF">A9Q02_10545</name>
</gene>
<reference evidence="1 2" key="1">
    <citation type="submission" date="2016-05" db="EMBL/GenBank/DDBJ databases">
        <authorList>
            <person name="Lavstsen T."/>
            <person name="Jespersen J.S."/>
        </authorList>
    </citation>
    <scope>NUCLEOTIDE SEQUENCE [LARGE SCALE GENOMIC DNA]</scope>
    <source>
        <strain evidence="1 2">B7-9</strain>
    </source>
</reference>